<organism evidence="1 2">
    <name type="scientific">Tribolium castaneum</name>
    <name type="common">Red flour beetle</name>
    <dbReference type="NCBI Taxonomy" id="7070"/>
    <lineage>
        <taxon>Eukaryota</taxon>
        <taxon>Metazoa</taxon>
        <taxon>Ecdysozoa</taxon>
        <taxon>Arthropoda</taxon>
        <taxon>Hexapoda</taxon>
        <taxon>Insecta</taxon>
        <taxon>Pterygota</taxon>
        <taxon>Neoptera</taxon>
        <taxon>Endopterygota</taxon>
        <taxon>Coleoptera</taxon>
        <taxon>Polyphaga</taxon>
        <taxon>Cucujiformia</taxon>
        <taxon>Tenebrionidae</taxon>
        <taxon>Tenebrionidae incertae sedis</taxon>
        <taxon>Tribolium</taxon>
    </lineage>
</organism>
<sequence>MNMKSSFDYHRVGNGAILLLLQLSQNGRDCTEQRRPVFEQMARFRTPFQLTLLMSTSKTINNFFT</sequence>
<dbReference type="EMBL" id="KQ972086">
    <property type="protein sequence ID" value="KYB24648.1"/>
    <property type="molecule type" value="Genomic_DNA"/>
</dbReference>
<reference evidence="1 2" key="1">
    <citation type="journal article" date="2008" name="Nature">
        <title>The genome of the model beetle and pest Tribolium castaneum.</title>
        <authorList>
            <consortium name="Tribolium Genome Sequencing Consortium"/>
            <person name="Richards S."/>
            <person name="Gibbs R.A."/>
            <person name="Weinstock G.M."/>
            <person name="Brown S.J."/>
            <person name="Denell R."/>
            <person name="Beeman R.W."/>
            <person name="Gibbs R."/>
            <person name="Beeman R.W."/>
            <person name="Brown S.J."/>
            <person name="Bucher G."/>
            <person name="Friedrich M."/>
            <person name="Grimmelikhuijzen C.J."/>
            <person name="Klingler M."/>
            <person name="Lorenzen M."/>
            <person name="Richards S."/>
            <person name="Roth S."/>
            <person name="Schroder R."/>
            <person name="Tautz D."/>
            <person name="Zdobnov E.M."/>
            <person name="Muzny D."/>
            <person name="Gibbs R.A."/>
            <person name="Weinstock G.M."/>
            <person name="Attaway T."/>
            <person name="Bell S."/>
            <person name="Buhay C.J."/>
            <person name="Chandrabose M.N."/>
            <person name="Chavez D."/>
            <person name="Clerk-Blankenburg K.P."/>
            <person name="Cree A."/>
            <person name="Dao M."/>
            <person name="Davis C."/>
            <person name="Chacko J."/>
            <person name="Dinh H."/>
            <person name="Dugan-Rocha S."/>
            <person name="Fowler G."/>
            <person name="Garner T.T."/>
            <person name="Garnes J."/>
            <person name="Gnirke A."/>
            <person name="Hawes A."/>
            <person name="Hernandez J."/>
            <person name="Hines S."/>
            <person name="Holder M."/>
            <person name="Hume J."/>
            <person name="Jhangiani S.N."/>
            <person name="Joshi V."/>
            <person name="Khan Z.M."/>
            <person name="Jackson L."/>
            <person name="Kovar C."/>
            <person name="Kowis A."/>
            <person name="Lee S."/>
            <person name="Lewis L.R."/>
            <person name="Margolis J."/>
            <person name="Morgan M."/>
            <person name="Nazareth L.V."/>
            <person name="Nguyen N."/>
            <person name="Okwuonu G."/>
            <person name="Parker D."/>
            <person name="Richards S."/>
            <person name="Ruiz S.J."/>
            <person name="Santibanez J."/>
            <person name="Savard J."/>
            <person name="Scherer S.E."/>
            <person name="Schneider B."/>
            <person name="Sodergren E."/>
            <person name="Tautz D."/>
            <person name="Vattahil S."/>
            <person name="Villasana D."/>
            <person name="White C.S."/>
            <person name="Wright R."/>
            <person name="Park Y."/>
            <person name="Beeman R.W."/>
            <person name="Lord J."/>
            <person name="Oppert B."/>
            <person name="Lorenzen M."/>
            <person name="Brown S."/>
            <person name="Wang L."/>
            <person name="Savard J."/>
            <person name="Tautz D."/>
            <person name="Richards S."/>
            <person name="Weinstock G."/>
            <person name="Gibbs R.A."/>
            <person name="Liu Y."/>
            <person name="Worley K."/>
            <person name="Weinstock G."/>
            <person name="Elsik C.G."/>
            <person name="Reese J.T."/>
            <person name="Elhaik E."/>
            <person name="Landan G."/>
            <person name="Graur D."/>
            <person name="Arensburger P."/>
            <person name="Atkinson P."/>
            <person name="Beeman R.W."/>
            <person name="Beidler J."/>
            <person name="Brown S.J."/>
            <person name="Demuth J.P."/>
            <person name="Drury D.W."/>
            <person name="Du Y.Z."/>
            <person name="Fujiwara H."/>
            <person name="Lorenzen M."/>
            <person name="Maselli V."/>
            <person name="Osanai M."/>
            <person name="Park Y."/>
            <person name="Robertson H.M."/>
            <person name="Tu Z."/>
            <person name="Wang J.J."/>
            <person name="Wang S."/>
            <person name="Richards S."/>
            <person name="Song H."/>
            <person name="Zhang L."/>
            <person name="Sodergren E."/>
            <person name="Werner D."/>
            <person name="Stanke M."/>
            <person name="Morgenstern B."/>
            <person name="Solovyev V."/>
            <person name="Kosarev P."/>
            <person name="Brown G."/>
            <person name="Chen H.C."/>
            <person name="Ermolaeva O."/>
            <person name="Hlavina W."/>
            <person name="Kapustin Y."/>
            <person name="Kiryutin B."/>
            <person name="Kitts P."/>
            <person name="Maglott D."/>
            <person name="Pruitt K."/>
            <person name="Sapojnikov V."/>
            <person name="Souvorov A."/>
            <person name="Mackey A.J."/>
            <person name="Waterhouse R.M."/>
            <person name="Wyder S."/>
            <person name="Zdobnov E.M."/>
            <person name="Zdobnov E.M."/>
            <person name="Wyder S."/>
            <person name="Kriventseva E.V."/>
            <person name="Kadowaki T."/>
            <person name="Bork P."/>
            <person name="Aranda M."/>
            <person name="Bao R."/>
            <person name="Beermann A."/>
            <person name="Berns N."/>
            <person name="Bolognesi R."/>
            <person name="Bonneton F."/>
            <person name="Bopp D."/>
            <person name="Brown S.J."/>
            <person name="Bucher G."/>
            <person name="Butts T."/>
            <person name="Chaumot A."/>
            <person name="Denell R.E."/>
            <person name="Ferrier D.E."/>
            <person name="Friedrich M."/>
            <person name="Gordon C.M."/>
            <person name="Jindra M."/>
            <person name="Klingler M."/>
            <person name="Lan Q."/>
            <person name="Lattorff H.M."/>
            <person name="Laudet V."/>
            <person name="von Levetsow C."/>
            <person name="Liu Z."/>
            <person name="Lutz R."/>
            <person name="Lynch J.A."/>
            <person name="da Fonseca R.N."/>
            <person name="Posnien N."/>
            <person name="Reuter R."/>
            <person name="Roth S."/>
            <person name="Savard J."/>
            <person name="Schinko J.B."/>
            <person name="Schmitt C."/>
            <person name="Schoppmeier M."/>
            <person name="Schroder R."/>
            <person name="Shippy T.D."/>
            <person name="Simonnet F."/>
            <person name="Marques-Souza H."/>
            <person name="Tautz D."/>
            <person name="Tomoyasu Y."/>
            <person name="Trauner J."/>
            <person name="Van der Zee M."/>
            <person name="Vervoort M."/>
            <person name="Wittkopp N."/>
            <person name="Wimmer E.A."/>
            <person name="Yang X."/>
            <person name="Jones A.K."/>
            <person name="Sattelle D.B."/>
            <person name="Ebert P.R."/>
            <person name="Nelson D."/>
            <person name="Scott J.G."/>
            <person name="Beeman R.W."/>
            <person name="Muthukrishnan S."/>
            <person name="Kramer K.J."/>
            <person name="Arakane Y."/>
            <person name="Beeman R.W."/>
            <person name="Zhu Q."/>
            <person name="Hogenkamp D."/>
            <person name="Dixit R."/>
            <person name="Oppert B."/>
            <person name="Jiang H."/>
            <person name="Zou Z."/>
            <person name="Marshall J."/>
            <person name="Elpidina E."/>
            <person name="Vinokurov K."/>
            <person name="Oppert C."/>
            <person name="Zou Z."/>
            <person name="Evans J."/>
            <person name="Lu Z."/>
            <person name="Zhao P."/>
            <person name="Sumathipala N."/>
            <person name="Altincicek B."/>
            <person name="Vilcinskas A."/>
            <person name="Williams M."/>
            <person name="Hultmark D."/>
            <person name="Hetru C."/>
            <person name="Jiang H."/>
            <person name="Grimmelikhuijzen C.J."/>
            <person name="Hauser F."/>
            <person name="Cazzamali G."/>
            <person name="Williamson M."/>
            <person name="Park Y."/>
            <person name="Li B."/>
            <person name="Tanaka Y."/>
            <person name="Predel R."/>
            <person name="Neupert S."/>
            <person name="Schachtner J."/>
            <person name="Verleyen P."/>
            <person name="Raible F."/>
            <person name="Bork P."/>
            <person name="Friedrich M."/>
            <person name="Walden K.K."/>
            <person name="Robertson H.M."/>
            <person name="Angeli S."/>
            <person name="Foret S."/>
            <person name="Bucher G."/>
            <person name="Schuetz S."/>
            <person name="Maleszka R."/>
            <person name="Wimmer E.A."/>
            <person name="Beeman R.W."/>
            <person name="Lorenzen M."/>
            <person name="Tomoyasu Y."/>
            <person name="Miller S.C."/>
            <person name="Grossmann D."/>
            <person name="Bucher G."/>
        </authorList>
    </citation>
    <scope>NUCLEOTIDE SEQUENCE [LARGE SCALE GENOMIC DNA]</scope>
    <source>
        <strain evidence="1 2">Georgia GA2</strain>
    </source>
</reference>
<keyword evidence="2" id="KW-1185">Reference proteome</keyword>
<reference evidence="1 2" key="2">
    <citation type="journal article" date="2010" name="Nucleic Acids Res.">
        <title>BeetleBase in 2010: revisions to provide comprehensive genomic information for Tribolium castaneum.</title>
        <authorList>
            <person name="Kim H.S."/>
            <person name="Murphy T."/>
            <person name="Xia J."/>
            <person name="Caragea D."/>
            <person name="Park Y."/>
            <person name="Beeman R.W."/>
            <person name="Lorenzen M.D."/>
            <person name="Butcher S."/>
            <person name="Manak J.R."/>
            <person name="Brown S.J."/>
        </authorList>
    </citation>
    <scope>NUCLEOTIDE SEQUENCE [LARGE SCALE GENOMIC DNA]</scope>
    <source>
        <strain evidence="1 2">Georgia GA2</strain>
    </source>
</reference>
<accession>A0A139W9R9</accession>
<gene>
    <name evidence="1" type="primary">AUGUSTUS-3.0.2_31944</name>
    <name evidence="1" type="ORF">TcasGA2_TC031944</name>
</gene>
<name>A0A139W9R9_TRICA</name>
<dbReference type="AlphaFoldDB" id="A0A139W9R9"/>
<evidence type="ECO:0000313" key="1">
    <source>
        <dbReference type="EMBL" id="KYB24648.1"/>
    </source>
</evidence>
<dbReference type="InParanoid" id="A0A139W9R9"/>
<dbReference type="Proteomes" id="UP000007266">
    <property type="component" value="Unassembled WGS sequence"/>
</dbReference>
<protein>
    <submittedName>
        <fullName evidence="1">Uncharacterized protein</fullName>
    </submittedName>
</protein>
<evidence type="ECO:0000313" key="2">
    <source>
        <dbReference type="Proteomes" id="UP000007266"/>
    </source>
</evidence>
<proteinExistence type="predicted"/>